<dbReference type="GO" id="GO:0000049">
    <property type="term" value="F:tRNA binding"/>
    <property type="evidence" value="ECO:0007669"/>
    <property type="project" value="InterPro"/>
</dbReference>
<organism evidence="7">
    <name type="scientific">marine sediment metagenome</name>
    <dbReference type="NCBI Taxonomy" id="412755"/>
    <lineage>
        <taxon>unclassified sequences</taxon>
        <taxon>metagenomes</taxon>
        <taxon>ecological metagenomes</taxon>
    </lineage>
</organism>
<keyword evidence="3" id="KW-0067">ATP-binding</keyword>
<keyword evidence="1" id="KW-0436">Ligase</keyword>
<protein>
    <recommendedName>
        <fullName evidence="6">Aminoacyl-tRNA synthetase class I anticodon-binding domain-containing protein</fullName>
    </recommendedName>
</protein>
<evidence type="ECO:0000256" key="5">
    <source>
        <dbReference type="ARBA" id="ARBA00023146"/>
    </source>
</evidence>
<gene>
    <name evidence="7" type="ORF">S03H2_36216</name>
</gene>
<feature type="non-terminal residue" evidence="7">
    <location>
        <position position="1"/>
    </location>
</feature>
<accession>X1G8G2</accession>
<dbReference type="GO" id="GO:0006412">
    <property type="term" value="P:translation"/>
    <property type="evidence" value="ECO:0007669"/>
    <property type="project" value="UniProtKB-KW"/>
</dbReference>
<dbReference type="AlphaFoldDB" id="X1G8G2"/>
<keyword evidence="5" id="KW-0030">Aminoacyl-tRNA synthetase</keyword>
<dbReference type="EMBL" id="BARU01022211">
    <property type="protein sequence ID" value="GAH54196.1"/>
    <property type="molecule type" value="Genomic_DNA"/>
</dbReference>
<sequence>EELVRGLAEELAWKPADLFMTLRVAVTCRKVSTPLFETMEILGREECLARIDRAIGRGAP</sequence>
<evidence type="ECO:0000313" key="7">
    <source>
        <dbReference type="EMBL" id="GAH54196.1"/>
    </source>
</evidence>
<name>X1G8G2_9ZZZZ</name>
<dbReference type="InterPro" id="IPR008925">
    <property type="entry name" value="aa_tRNA-synth_I_cd-bd_sf"/>
</dbReference>
<evidence type="ECO:0000259" key="6">
    <source>
        <dbReference type="Pfam" id="PF19269"/>
    </source>
</evidence>
<dbReference type="Pfam" id="PF19269">
    <property type="entry name" value="Anticodon_2"/>
    <property type="match status" value="1"/>
</dbReference>
<dbReference type="SUPFAM" id="SSF48163">
    <property type="entry name" value="An anticodon-binding domain of class I aminoacyl-tRNA synthetases"/>
    <property type="match status" value="1"/>
</dbReference>
<evidence type="ECO:0000256" key="1">
    <source>
        <dbReference type="ARBA" id="ARBA00022598"/>
    </source>
</evidence>
<dbReference type="GO" id="GO:0004812">
    <property type="term" value="F:aminoacyl-tRNA ligase activity"/>
    <property type="evidence" value="ECO:0007669"/>
    <property type="project" value="UniProtKB-KW"/>
</dbReference>
<evidence type="ECO:0000256" key="2">
    <source>
        <dbReference type="ARBA" id="ARBA00022741"/>
    </source>
</evidence>
<proteinExistence type="predicted"/>
<dbReference type="Gene3D" id="1.10.10.350">
    <property type="match status" value="1"/>
</dbReference>
<keyword evidence="2" id="KW-0547">Nucleotide-binding</keyword>
<evidence type="ECO:0000256" key="4">
    <source>
        <dbReference type="ARBA" id="ARBA00022917"/>
    </source>
</evidence>
<feature type="domain" description="Aminoacyl-tRNA synthetase class I anticodon-binding" evidence="6">
    <location>
        <begin position="1"/>
        <end position="55"/>
    </location>
</feature>
<dbReference type="GO" id="GO:0005524">
    <property type="term" value="F:ATP binding"/>
    <property type="evidence" value="ECO:0007669"/>
    <property type="project" value="UniProtKB-KW"/>
</dbReference>
<dbReference type="InterPro" id="IPR045462">
    <property type="entry name" value="aa-tRNA-synth_I_cd-bd"/>
</dbReference>
<reference evidence="7" key="1">
    <citation type="journal article" date="2014" name="Front. Microbiol.">
        <title>High frequency of phylogenetically diverse reductive dehalogenase-homologous genes in deep subseafloor sedimentary metagenomes.</title>
        <authorList>
            <person name="Kawai M."/>
            <person name="Futagami T."/>
            <person name="Toyoda A."/>
            <person name="Takaki Y."/>
            <person name="Nishi S."/>
            <person name="Hori S."/>
            <person name="Arai W."/>
            <person name="Tsubouchi T."/>
            <person name="Morono Y."/>
            <person name="Uchiyama I."/>
            <person name="Ito T."/>
            <person name="Fujiyama A."/>
            <person name="Inagaki F."/>
            <person name="Takami H."/>
        </authorList>
    </citation>
    <scope>NUCLEOTIDE SEQUENCE</scope>
    <source>
        <strain evidence="7">Expedition CK06-06</strain>
    </source>
</reference>
<dbReference type="InterPro" id="IPR020751">
    <property type="entry name" value="aa-tRNA-synth_I_codon-bd_sub2"/>
</dbReference>
<evidence type="ECO:0000256" key="3">
    <source>
        <dbReference type="ARBA" id="ARBA00022840"/>
    </source>
</evidence>
<keyword evidence="4" id="KW-0648">Protein biosynthesis</keyword>
<comment type="caution">
    <text evidence="7">The sequence shown here is derived from an EMBL/GenBank/DDBJ whole genome shotgun (WGS) entry which is preliminary data.</text>
</comment>